<reference evidence="3 4" key="1">
    <citation type="submission" date="2013-09" db="EMBL/GenBank/DDBJ databases">
        <title>Whole genome shotgun sequence of Novosphingobium tardaugens NBRC 16725.</title>
        <authorList>
            <person name="Isaki S."/>
            <person name="Hosoyama A."/>
            <person name="Tsuchikane K."/>
            <person name="Katsumata H."/>
            <person name="Ando Y."/>
            <person name="Yamazaki S."/>
            <person name="Fujita N."/>
        </authorList>
    </citation>
    <scope>NUCLEOTIDE SEQUENCE [LARGE SCALE GENOMIC DNA]</scope>
    <source>
        <strain evidence="3 4">NBRC 16725</strain>
    </source>
</reference>
<comment type="caution">
    <text evidence="3">The sequence shown here is derived from an EMBL/GenBank/DDBJ whole genome shotgun (WGS) entry which is preliminary data.</text>
</comment>
<evidence type="ECO:0000256" key="1">
    <source>
        <dbReference type="SAM" id="SignalP"/>
    </source>
</evidence>
<evidence type="ECO:0000259" key="2">
    <source>
        <dbReference type="Pfam" id="PF03724"/>
    </source>
</evidence>
<dbReference type="Gene3D" id="2.40.128.270">
    <property type="match status" value="1"/>
</dbReference>
<dbReference type="EMBL" id="BASZ01000002">
    <property type="protein sequence ID" value="GAD48366.1"/>
    <property type="molecule type" value="Genomic_DNA"/>
</dbReference>
<evidence type="ECO:0000313" key="3">
    <source>
        <dbReference type="EMBL" id="GAD48366.1"/>
    </source>
</evidence>
<keyword evidence="1" id="KW-0732">Signal</keyword>
<evidence type="ECO:0000313" key="4">
    <source>
        <dbReference type="Proteomes" id="UP000016568"/>
    </source>
</evidence>
<proteinExistence type="predicted"/>
<dbReference type="InterPro" id="IPR005184">
    <property type="entry name" value="DUF306_Meta_HslJ"/>
</dbReference>
<organism evidence="3 4">
    <name type="scientific">Caenibius tardaugens NBRC 16725</name>
    <dbReference type="NCBI Taxonomy" id="1219035"/>
    <lineage>
        <taxon>Bacteria</taxon>
        <taxon>Pseudomonadati</taxon>
        <taxon>Pseudomonadota</taxon>
        <taxon>Alphaproteobacteria</taxon>
        <taxon>Sphingomonadales</taxon>
        <taxon>Erythrobacteraceae</taxon>
        <taxon>Caenibius</taxon>
    </lineage>
</organism>
<name>U2Y5H4_9SPHN</name>
<dbReference type="Pfam" id="PF03724">
    <property type="entry name" value="META"/>
    <property type="match status" value="1"/>
</dbReference>
<dbReference type="AlphaFoldDB" id="U2Y5H4"/>
<feature type="signal peptide" evidence="1">
    <location>
        <begin position="1"/>
        <end position="26"/>
    </location>
</feature>
<gene>
    <name evidence="3" type="ORF">NT2_02_04490</name>
</gene>
<protein>
    <recommendedName>
        <fullName evidence="2">DUF306 domain-containing protein</fullName>
    </recommendedName>
</protein>
<dbReference type="Proteomes" id="UP000016568">
    <property type="component" value="Unassembled WGS sequence"/>
</dbReference>
<feature type="domain" description="DUF306" evidence="2">
    <location>
        <begin position="41"/>
        <end position="140"/>
    </location>
</feature>
<accession>U2Y5H4</accession>
<sequence length="145" mass="15773">MNKKWKRLVLQCLGMGIGLGLLPNHAAAQRAVPLEPSLLEWTWWVTDFNGKTAGSEAPTFLLGDDNKIVTGKTACGTDWWATVTLDFPKIAITDVQATAYDCPHAKDVTKFLTVLESANRFKTSPEGLEILGSNGRRVLLMVSGG</sequence>
<dbReference type="InterPro" id="IPR038670">
    <property type="entry name" value="HslJ-like_sf"/>
</dbReference>
<feature type="chain" id="PRO_5004637330" description="DUF306 domain-containing protein" evidence="1">
    <location>
        <begin position="27"/>
        <end position="145"/>
    </location>
</feature>
<keyword evidence="4" id="KW-1185">Reference proteome</keyword>